<keyword evidence="8" id="KW-1185">Reference proteome</keyword>
<dbReference type="PANTHER" id="PTHR34857:SF2">
    <property type="entry name" value="SLL0384 PROTEIN"/>
    <property type="match status" value="1"/>
</dbReference>
<dbReference type="STRING" id="370438.PTH_1659"/>
<keyword evidence="4 6" id="KW-1133">Transmembrane helix</keyword>
<evidence type="ECO:0000256" key="4">
    <source>
        <dbReference type="ARBA" id="ARBA00022989"/>
    </source>
</evidence>
<gene>
    <name evidence="7" type="primary">CbiQ</name>
    <name evidence="7" type="ordered locus">PTH_1659</name>
</gene>
<evidence type="ECO:0000256" key="5">
    <source>
        <dbReference type="ARBA" id="ARBA00023136"/>
    </source>
</evidence>
<dbReference type="HOGENOM" id="CLU_056469_2_0_9"/>
<keyword evidence="5 6" id="KW-0472">Membrane</keyword>
<dbReference type="Pfam" id="PF02361">
    <property type="entry name" value="CbiQ"/>
    <property type="match status" value="1"/>
</dbReference>
<keyword evidence="2" id="KW-1003">Cell membrane</keyword>
<dbReference type="GO" id="GO:0005886">
    <property type="term" value="C:plasma membrane"/>
    <property type="evidence" value="ECO:0007669"/>
    <property type="project" value="UniProtKB-ARBA"/>
</dbReference>
<dbReference type="InterPro" id="IPR051611">
    <property type="entry name" value="ECF_transporter_component"/>
</dbReference>
<feature type="transmembrane region" description="Helical" evidence="6">
    <location>
        <begin position="105"/>
        <end position="130"/>
    </location>
</feature>
<evidence type="ECO:0000256" key="1">
    <source>
        <dbReference type="ARBA" id="ARBA00004141"/>
    </source>
</evidence>
<evidence type="ECO:0000313" key="8">
    <source>
        <dbReference type="Proteomes" id="UP000006556"/>
    </source>
</evidence>
<feature type="transmembrane region" description="Helical" evidence="6">
    <location>
        <begin position="65"/>
        <end position="84"/>
    </location>
</feature>
<evidence type="ECO:0000256" key="3">
    <source>
        <dbReference type="ARBA" id="ARBA00022692"/>
    </source>
</evidence>
<dbReference type="AlphaFoldDB" id="A5D1N8"/>
<proteinExistence type="predicted"/>
<organism evidence="7 8">
    <name type="scientific">Pelotomaculum thermopropionicum (strain DSM 13744 / JCM 10971 / SI)</name>
    <dbReference type="NCBI Taxonomy" id="370438"/>
    <lineage>
        <taxon>Bacteria</taxon>
        <taxon>Bacillati</taxon>
        <taxon>Bacillota</taxon>
        <taxon>Clostridia</taxon>
        <taxon>Eubacteriales</taxon>
        <taxon>Desulfotomaculaceae</taxon>
        <taxon>Pelotomaculum</taxon>
    </lineage>
</organism>
<reference evidence="8" key="1">
    <citation type="journal article" date="2008" name="Genome Res.">
        <title>The genome of Pelotomaculum thermopropionicum reveals niche-associated evolution in anaerobic microbiota.</title>
        <authorList>
            <person name="Kosaka T."/>
            <person name="Kato S."/>
            <person name="Shimoyama T."/>
            <person name="Ishii S."/>
            <person name="Abe T."/>
            <person name="Watanabe K."/>
        </authorList>
    </citation>
    <scope>NUCLEOTIDE SEQUENCE [LARGE SCALE GENOMIC DNA]</scope>
    <source>
        <strain evidence="8">DSM 13744 / JCM 10971 / SI</strain>
    </source>
</reference>
<dbReference type="KEGG" id="pth:PTH_1659"/>
<dbReference type="EMBL" id="AP009389">
    <property type="protein sequence ID" value="BAF59840.1"/>
    <property type="molecule type" value="Genomic_DNA"/>
</dbReference>
<feature type="transmembrane region" description="Helical" evidence="6">
    <location>
        <begin position="239"/>
        <end position="258"/>
    </location>
</feature>
<evidence type="ECO:0000313" key="7">
    <source>
        <dbReference type="EMBL" id="BAF59840.1"/>
    </source>
</evidence>
<feature type="transmembrane region" description="Helical" evidence="6">
    <location>
        <begin position="41"/>
        <end position="59"/>
    </location>
</feature>
<evidence type="ECO:0000256" key="2">
    <source>
        <dbReference type="ARBA" id="ARBA00022475"/>
    </source>
</evidence>
<dbReference type="InterPro" id="IPR003339">
    <property type="entry name" value="ABC/ECF_trnsptr_transmembrane"/>
</dbReference>
<evidence type="ECO:0000256" key="6">
    <source>
        <dbReference type="SAM" id="Phobius"/>
    </source>
</evidence>
<dbReference type="CDD" id="cd16914">
    <property type="entry name" value="EcfT"/>
    <property type="match status" value="1"/>
</dbReference>
<dbReference type="Proteomes" id="UP000006556">
    <property type="component" value="Chromosome"/>
</dbReference>
<dbReference type="eggNOG" id="COG0619">
    <property type="taxonomic scope" value="Bacteria"/>
</dbReference>
<accession>A5D1N8</accession>
<protein>
    <submittedName>
        <fullName evidence="7">ABC-type cobalt transport system, permease component CbiQ and related transporters</fullName>
    </submittedName>
</protein>
<sequence length="263" mass="29094">MAAAVEYIPKESPVHRLTAVTKIFWTLFILASGLLFNDCRYLLALLCSVLLVAALAGVLRSLLPAVGWLSIFALFLLLIQALFYNRGEVLFYLIPSGNYLPVTDLGLLSGVAMAFRMMAMVLSFLVFLATTRTQDIILTLVEKFRMPYDYALMFTTALRFIPTFLGEIRQVSEAQQARGHTVEGFNPVKKIKAYAPVTVPLVLISLNKAEKLAMAMETRGYGGKRRTCFRKLEMRPADYCLTAILAVLLAVCAAARAAGYGTM</sequence>
<keyword evidence="3 6" id="KW-0812">Transmembrane</keyword>
<dbReference type="PANTHER" id="PTHR34857">
    <property type="entry name" value="SLL0384 PROTEIN"/>
    <property type="match status" value="1"/>
</dbReference>
<name>A5D1N8_PELTS</name>
<comment type="subcellular location">
    <subcellularLocation>
        <location evidence="1">Membrane</location>
        <topology evidence="1">Multi-pass membrane protein</topology>
    </subcellularLocation>
</comment>
<feature type="transmembrane region" description="Helical" evidence="6">
    <location>
        <begin position="17"/>
        <end position="36"/>
    </location>
</feature>